<dbReference type="AlphaFoldDB" id="A0A4Z2INR0"/>
<comment type="caution">
    <text evidence="1">The sequence shown here is derived from an EMBL/GenBank/DDBJ whole genome shotgun (WGS) entry which is preliminary data.</text>
</comment>
<evidence type="ECO:0000313" key="2">
    <source>
        <dbReference type="Proteomes" id="UP000314294"/>
    </source>
</evidence>
<protein>
    <submittedName>
        <fullName evidence="1">Uncharacterized protein</fullName>
    </submittedName>
</protein>
<organism evidence="1 2">
    <name type="scientific">Liparis tanakae</name>
    <name type="common">Tanaka's snailfish</name>
    <dbReference type="NCBI Taxonomy" id="230148"/>
    <lineage>
        <taxon>Eukaryota</taxon>
        <taxon>Metazoa</taxon>
        <taxon>Chordata</taxon>
        <taxon>Craniata</taxon>
        <taxon>Vertebrata</taxon>
        <taxon>Euteleostomi</taxon>
        <taxon>Actinopterygii</taxon>
        <taxon>Neopterygii</taxon>
        <taxon>Teleostei</taxon>
        <taxon>Neoteleostei</taxon>
        <taxon>Acanthomorphata</taxon>
        <taxon>Eupercaria</taxon>
        <taxon>Perciformes</taxon>
        <taxon>Cottioidei</taxon>
        <taxon>Cottales</taxon>
        <taxon>Liparidae</taxon>
        <taxon>Liparis</taxon>
    </lineage>
</organism>
<dbReference type="EMBL" id="SRLO01000070">
    <property type="protein sequence ID" value="TNN78813.1"/>
    <property type="molecule type" value="Genomic_DNA"/>
</dbReference>
<sequence>MAALQQKSHMERELFLLPSLELVEGGGSCARNQEVLVSLSQRDSPAPPPHFSSLTEQSAAGASWIWEIFTSSPGIPTSIGIFSSAGIFSADELRLDILSISSSSSERRSATQWAVSRASGSWSQHSAMVAQITATP</sequence>
<evidence type="ECO:0000313" key="1">
    <source>
        <dbReference type="EMBL" id="TNN78813.1"/>
    </source>
</evidence>
<proteinExistence type="predicted"/>
<name>A0A4Z2INR0_9TELE</name>
<gene>
    <name evidence="1" type="ORF">EYF80_010983</name>
</gene>
<keyword evidence="2" id="KW-1185">Reference proteome</keyword>
<reference evidence="1 2" key="1">
    <citation type="submission" date="2019-03" db="EMBL/GenBank/DDBJ databases">
        <title>First draft genome of Liparis tanakae, snailfish: a comprehensive survey of snailfish specific genes.</title>
        <authorList>
            <person name="Kim W."/>
            <person name="Song I."/>
            <person name="Jeong J.-H."/>
            <person name="Kim D."/>
            <person name="Kim S."/>
            <person name="Ryu S."/>
            <person name="Song J.Y."/>
            <person name="Lee S.K."/>
        </authorList>
    </citation>
    <scope>NUCLEOTIDE SEQUENCE [LARGE SCALE GENOMIC DNA]</scope>
    <source>
        <tissue evidence="1">Muscle</tissue>
    </source>
</reference>
<accession>A0A4Z2INR0</accession>
<dbReference type="Proteomes" id="UP000314294">
    <property type="component" value="Unassembled WGS sequence"/>
</dbReference>